<gene>
    <name evidence="1" type="ORF">F2P58_12845</name>
</gene>
<accession>A0A5N3R1P6</accession>
<dbReference type="RefSeq" id="WP_150870195.1">
    <property type="nucleotide sequence ID" value="NZ_VWSE01000006.1"/>
</dbReference>
<evidence type="ECO:0000313" key="2">
    <source>
        <dbReference type="Proteomes" id="UP000326789"/>
    </source>
</evidence>
<dbReference type="AlphaFoldDB" id="A0A5N3R1P6"/>
<name>A0A5N3R1P6_9VIBR</name>
<dbReference type="EMBL" id="VWSE01000006">
    <property type="protein sequence ID" value="KAB0288326.1"/>
    <property type="molecule type" value="Genomic_DNA"/>
</dbReference>
<evidence type="ECO:0000313" key="1">
    <source>
        <dbReference type="EMBL" id="KAB0288326.1"/>
    </source>
</evidence>
<proteinExistence type="predicted"/>
<dbReference type="Proteomes" id="UP000326789">
    <property type="component" value="Unassembled WGS sequence"/>
</dbReference>
<organism evidence="1 2">
    <name type="scientific">Vibrio fortis</name>
    <dbReference type="NCBI Taxonomy" id="212667"/>
    <lineage>
        <taxon>Bacteria</taxon>
        <taxon>Pseudomonadati</taxon>
        <taxon>Pseudomonadota</taxon>
        <taxon>Gammaproteobacteria</taxon>
        <taxon>Vibrionales</taxon>
        <taxon>Vibrionaceae</taxon>
        <taxon>Vibrio</taxon>
    </lineage>
</organism>
<protein>
    <submittedName>
        <fullName evidence="1">Uncharacterized protein</fullName>
    </submittedName>
</protein>
<comment type="caution">
    <text evidence="1">The sequence shown here is derived from an EMBL/GenBank/DDBJ whole genome shotgun (WGS) entry which is preliminary data.</text>
</comment>
<reference evidence="1 2" key="1">
    <citation type="submission" date="2019-09" db="EMBL/GenBank/DDBJ databases">
        <title>Whole genome sequence of Vibrio fortis.</title>
        <authorList>
            <person name="Das S.K."/>
        </authorList>
    </citation>
    <scope>NUCLEOTIDE SEQUENCE [LARGE SCALE GENOMIC DNA]</scope>
    <source>
        <strain evidence="1 2">AN60</strain>
    </source>
</reference>
<sequence length="92" mass="10771">MKYHNRVSGQTPFDRRYSTNFGRFHETFPAMIDDLLRAMYIEVPEDELQQNVSIFPKDEQAILSLMSATGVLYNKGGLMWRWNISEKRANTP</sequence>